<keyword evidence="1" id="KW-0472">Membrane</keyword>
<keyword evidence="1" id="KW-0812">Transmembrane</keyword>
<protein>
    <submittedName>
        <fullName evidence="2">Uncharacterized protein</fullName>
    </submittedName>
</protein>
<proteinExistence type="predicted"/>
<dbReference type="RefSeq" id="WP_311350155.1">
    <property type="nucleotide sequence ID" value="NZ_JAVRHR010000001.1"/>
</dbReference>
<evidence type="ECO:0000313" key="2">
    <source>
        <dbReference type="EMBL" id="MDT0606604.1"/>
    </source>
</evidence>
<sequence>MSELVRSGVIGIITVMLLLIGAHFADEMEETEIERSLNIKKKTVKVDAVVDSKTSENIDNKNSEAAL</sequence>
<gene>
    <name evidence="2" type="ORF">RM706_06165</name>
</gene>
<feature type="transmembrane region" description="Helical" evidence="1">
    <location>
        <begin position="6"/>
        <end position="25"/>
    </location>
</feature>
<reference evidence="2 3" key="1">
    <citation type="submission" date="2023-09" db="EMBL/GenBank/DDBJ databases">
        <authorList>
            <person name="Rey-Velasco X."/>
        </authorList>
    </citation>
    <scope>NUCLEOTIDE SEQUENCE [LARGE SCALE GENOMIC DNA]</scope>
    <source>
        <strain evidence="2 3">F388</strain>
    </source>
</reference>
<keyword evidence="3" id="KW-1185">Reference proteome</keyword>
<keyword evidence="1" id="KW-1133">Transmembrane helix</keyword>
<accession>A0ABU3A8V5</accession>
<organism evidence="2 3">
    <name type="scientific">Croceitalea rosinachiae</name>
    <dbReference type="NCBI Taxonomy" id="3075596"/>
    <lineage>
        <taxon>Bacteria</taxon>
        <taxon>Pseudomonadati</taxon>
        <taxon>Bacteroidota</taxon>
        <taxon>Flavobacteriia</taxon>
        <taxon>Flavobacteriales</taxon>
        <taxon>Flavobacteriaceae</taxon>
        <taxon>Croceitalea</taxon>
    </lineage>
</organism>
<dbReference type="Proteomes" id="UP001255246">
    <property type="component" value="Unassembled WGS sequence"/>
</dbReference>
<name>A0ABU3A8V5_9FLAO</name>
<evidence type="ECO:0000313" key="3">
    <source>
        <dbReference type="Proteomes" id="UP001255246"/>
    </source>
</evidence>
<comment type="caution">
    <text evidence="2">The sequence shown here is derived from an EMBL/GenBank/DDBJ whole genome shotgun (WGS) entry which is preliminary data.</text>
</comment>
<evidence type="ECO:0000256" key="1">
    <source>
        <dbReference type="SAM" id="Phobius"/>
    </source>
</evidence>
<dbReference type="EMBL" id="JAVRHR010000001">
    <property type="protein sequence ID" value="MDT0606604.1"/>
    <property type="molecule type" value="Genomic_DNA"/>
</dbReference>